<name>A0A813TTJ6_ADIRI</name>
<feature type="transmembrane region" description="Helical" evidence="11">
    <location>
        <begin position="286"/>
        <end position="305"/>
    </location>
</feature>
<evidence type="ECO:0000256" key="3">
    <source>
        <dbReference type="ARBA" id="ARBA00022448"/>
    </source>
</evidence>
<evidence type="ECO:0000259" key="12">
    <source>
        <dbReference type="Pfam" id="PF05191"/>
    </source>
</evidence>
<dbReference type="InterPro" id="IPR007862">
    <property type="entry name" value="Adenylate_kinase_lid-dom"/>
</dbReference>
<dbReference type="NCBIfam" id="TIGR01351">
    <property type="entry name" value="adk"/>
    <property type="match status" value="1"/>
</dbReference>
<proteinExistence type="inferred from homology"/>
<dbReference type="Gene3D" id="3.40.50.300">
    <property type="entry name" value="P-loop containing nucleotide triphosphate hydrolases"/>
    <property type="match status" value="1"/>
</dbReference>
<keyword evidence="7" id="KW-0418">Kinase</keyword>
<feature type="transmembrane region" description="Helical" evidence="11">
    <location>
        <begin position="355"/>
        <end position="374"/>
    </location>
</feature>
<dbReference type="AlphaFoldDB" id="A0A813TTJ6"/>
<dbReference type="InterPro" id="IPR006259">
    <property type="entry name" value="Adenyl_kin_sub"/>
</dbReference>
<feature type="transmembrane region" description="Helical" evidence="11">
    <location>
        <begin position="411"/>
        <end position="429"/>
    </location>
</feature>
<protein>
    <recommendedName>
        <fullName evidence="10">Adenosine 3'-phospho 5'-phosphosulfate transporter 1</fullName>
    </recommendedName>
</protein>
<dbReference type="PROSITE" id="PS00113">
    <property type="entry name" value="ADENYLATE_KINASE"/>
    <property type="match status" value="1"/>
</dbReference>
<dbReference type="InterPro" id="IPR033690">
    <property type="entry name" value="Adenylat_kinase_CS"/>
</dbReference>
<comment type="similarity">
    <text evidence="2">Belongs to the nucleotide-sugar transporter family. SLC35B subfamily.</text>
</comment>
<dbReference type="GO" id="GO:0005789">
    <property type="term" value="C:endoplasmic reticulum membrane"/>
    <property type="evidence" value="ECO:0007669"/>
    <property type="project" value="TreeGrafter"/>
</dbReference>
<feature type="transmembrane region" description="Helical" evidence="11">
    <location>
        <begin position="158"/>
        <end position="179"/>
    </location>
</feature>
<feature type="transmembrane region" description="Helical" evidence="11">
    <location>
        <begin position="119"/>
        <end position="138"/>
    </location>
</feature>
<keyword evidence="4" id="KW-0808">Transferase</keyword>
<dbReference type="Pfam" id="PF05191">
    <property type="entry name" value="ADK_lid"/>
    <property type="match status" value="1"/>
</dbReference>
<feature type="domain" description="Adenylate kinase active site lid" evidence="12">
    <location>
        <begin position="593"/>
        <end position="628"/>
    </location>
</feature>
<evidence type="ECO:0000256" key="11">
    <source>
        <dbReference type="SAM" id="Phobius"/>
    </source>
</evidence>
<dbReference type="EMBL" id="CAJNOJ010000015">
    <property type="protein sequence ID" value="CAF0816224.1"/>
    <property type="molecule type" value="Genomic_DNA"/>
</dbReference>
<evidence type="ECO:0000256" key="1">
    <source>
        <dbReference type="ARBA" id="ARBA00004141"/>
    </source>
</evidence>
<keyword evidence="9 11" id="KW-0472">Membrane</keyword>
<dbReference type="NCBIfam" id="NF001381">
    <property type="entry name" value="PRK00279.1-3"/>
    <property type="match status" value="1"/>
</dbReference>
<feature type="transmembrane region" description="Helical" evidence="11">
    <location>
        <begin position="247"/>
        <end position="266"/>
    </location>
</feature>
<evidence type="ECO:0000256" key="10">
    <source>
        <dbReference type="ARBA" id="ARBA00039668"/>
    </source>
</evidence>
<dbReference type="InterPro" id="IPR037185">
    <property type="entry name" value="EmrE-like"/>
</dbReference>
<accession>A0A813TTJ6</accession>
<keyword evidence="8 11" id="KW-1133">Transmembrane helix</keyword>
<evidence type="ECO:0000256" key="8">
    <source>
        <dbReference type="ARBA" id="ARBA00022989"/>
    </source>
</evidence>
<dbReference type="Proteomes" id="UP000663852">
    <property type="component" value="Unassembled WGS sequence"/>
</dbReference>
<dbReference type="InterPro" id="IPR013657">
    <property type="entry name" value="SCL35B1-4/HUT1"/>
</dbReference>
<dbReference type="InterPro" id="IPR027417">
    <property type="entry name" value="P-loop_NTPase"/>
</dbReference>
<feature type="transmembrane region" description="Helical" evidence="11">
    <location>
        <begin position="383"/>
        <end position="405"/>
    </location>
</feature>
<dbReference type="SUPFAM" id="SSF52540">
    <property type="entry name" value="P-loop containing nucleoside triphosphate hydrolases"/>
    <property type="match status" value="1"/>
</dbReference>
<reference evidence="13" key="1">
    <citation type="submission" date="2021-02" db="EMBL/GenBank/DDBJ databases">
        <authorList>
            <person name="Nowell W R."/>
        </authorList>
    </citation>
    <scope>NUCLEOTIDE SEQUENCE</scope>
</reference>
<dbReference type="SUPFAM" id="SSF103481">
    <property type="entry name" value="Multidrug resistance efflux transporter EmrE"/>
    <property type="match status" value="1"/>
</dbReference>
<keyword evidence="6" id="KW-0547">Nucleotide-binding</keyword>
<dbReference type="CDD" id="cd01428">
    <property type="entry name" value="ADK"/>
    <property type="match status" value="1"/>
</dbReference>
<evidence type="ECO:0000256" key="6">
    <source>
        <dbReference type="ARBA" id="ARBA00022741"/>
    </source>
</evidence>
<dbReference type="OrthoDB" id="10035043at2759"/>
<dbReference type="Pfam" id="PF08449">
    <property type="entry name" value="UAA"/>
    <property type="match status" value="1"/>
</dbReference>
<comment type="caution">
    <text evidence="13">The sequence shown here is derived from an EMBL/GenBank/DDBJ whole genome shotgun (WGS) entry which is preliminary data.</text>
</comment>
<keyword evidence="5 11" id="KW-0812">Transmembrane</keyword>
<dbReference type="PRINTS" id="PR00094">
    <property type="entry name" value="ADENYLTKNASE"/>
</dbReference>
<comment type="subcellular location">
    <subcellularLocation>
        <location evidence="1">Membrane</location>
        <topology evidence="1">Multi-pass membrane protein</topology>
    </subcellularLocation>
</comment>
<evidence type="ECO:0000256" key="7">
    <source>
        <dbReference type="ARBA" id="ARBA00022777"/>
    </source>
</evidence>
<dbReference type="GO" id="GO:0004017">
    <property type="term" value="F:AMP kinase activity"/>
    <property type="evidence" value="ECO:0007669"/>
    <property type="project" value="InterPro"/>
</dbReference>
<sequence length="745" mass="85168">MNSTWLAQQLSFAIISCQKLYEDTSMSVFRFVAEDNWIMRMVFNHMGYVFFGVPIAILFLISKQSIDTIWPRPVRWFVVPLIRLFIADPSLLDLNVKEAPSAAPPPISSSQSKFTRYRILKLMFSFFGLQMSYLLWGLLQERIMTRTYGDEKFTNSQYLVFVNRCLATVMAYMSLRIFYPTKKLSSIGPPLYKFGIISYANCMSTWFQYESLLFISFPVQVLAKSIKTIPVMIAGRFVSGKTYPARQYLLMLLMATGIALFFTGYYENNSDDLPTKKKPKTNITTFNGVVLLVCYLVFDAFTSNYQKFVFDRYSVSFLNMMFFVNCFSTILTLTSLILNGTFFQCLSFMQRHESFAVHVIATSVCSSVGQLFIFSTIEEFGPVIFAIIMTMRQAFSILLSCIFYGHQLTWFSILGIHVAFLAIFLHAFIQFKRSMPLQTDTKSETNEQIDSNVQYNDDPSKSHVGANIVLIGAPGSGKGTQSARLADRYQICHLSTGDLLRQAAEDRTSIEGERVRHIIESGGLVDDDTVMSLIDKNLNKTECRHGALFDGFPRTIKQGEQLEQLLESKQQRLDAVLEYDIDDSLLKSRILGRLVHKPSGRTYHEEFHPPKNLMKDDLTGEPLTRRSDDTTETLDARLNTYHKQTTPLIEFYRHRNLHRVIDASQKVSEVSKQSFAIVDQLRQQQKLAPVRSSEDSVEKIVHDDVIPAKMKPLPSPLDMNANRSNSNFLTIYNSVTYVLRERGII</sequence>
<evidence type="ECO:0000313" key="14">
    <source>
        <dbReference type="Proteomes" id="UP000663852"/>
    </source>
</evidence>
<keyword evidence="3" id="KW-0813">Transport</keyword>
<evidence type="ECO:0000256" key="4">
    <source>
        <dbReference type="ARBA" id="ARBA00022679"/>
    </source>
</evidence>
<dbReference type="PANTHER" id="PTHR10778">
    <property type="entry name" value="SOLUTE CARRIER FAMILY 35 MEMBER B"/>
    <property type="match status" value="1"/>
</dbReference>
<evidence type="ECO:0000313" key="13">
    <source>
        <dbReference type="EMBL" id="CAF0816224.1"/>
    </source>
</evidence>
<organism evidence="13 14">
    <name type="scientific">Adineta ricciae</name>
    <name type="common">Rotifer</name>
    <dbReference type="NCBI Taxonomy" id="249248"/>
    <lineage>
        <taxon>Eukaryota</taxon>
        <taxon>Metazoa</taxon>
        <taxon>Spiralia</taxon>
        <taxon>Gnathifera</taxon>
        <taxon>Rotifera</taxon>
        <taxon>Eurotatoria</taxon>
        <taxon>Bdelloidea</taxon>
        <taxon>Adinetida</taxon>
        <taxon>Adinetidae</taxon>
        <taxon>Adineta</taxon>
    </lineage>
</organism>
<feature type="transmembrane region" description="Helical" evidence="11">
    <location>
        <begin position="317"/>
        <end position="343"/>
    </location>
</feature>
<dbReference type="HAMAP" id="MF_00235">
    <property type="entry name" value="Adenylate_kinase_Adk"/>
    <property type="match status" value="1"/>
</dbReference>
<evidence type="ECO:0000256" key="2">
    <source>
        <dbReference type="ARBA" id="ARBA00010694"/>
    </source>
</evidence>
<dbReference type="Pfam" id="PF00406">
    <property type="entry name" value="ADK"/>
    <property type="match status" value="1"/>
</dbReference>
<gene>
    <name evidence="13" type="ORF">EDS130_LOCUS5612</name>
</gene>
<feature type="transmembrane region" description="Helical" evidence="11">
    <location>
        <begin position="41"/>
        <end position="62"/>
    </location>
</feature>
<dbReference type="GO" id="GO:0046964">
    <property type="term" value="F:3'-phosphoadenosine 5'-phosphosulfate transmembrane transporter activity"/>
    <property type="evidence" value="ECO:0007669"/>
    <property type="project" value="TreeGrafter"/>
</dbReference>
<dbReference type="FunFam" id="3.40.50.300:FF:000106">
    <property type="entry name" value="Adenylate kinase mitochondrial"/>
    <property type="match status" value="1"/>
</dbReference>
<evidence type="ECO:0000256" key="5">
    <source>
        <dbReference type="ARBA" id="ARBA00022692"/>
    </source>
</evidence>
<dbReference type="GO" id="GO:0000139">
    <property type="term" value="C:Golgi membrane"/>
    <property type="evidence" value="ECO:0007669"/>
    <property type="project" value="TreeGrafter"/>
</dbReference>
<dbReference type="InterPro" id="IPR000850">
    <property type="entry name" value="Adenylat/UMP-CMP_kin"/>
</dbReference>
<dbReference type="GO" id="GO:0005524">
    <property type="term" value="F:ATP binding"/>
    <property type="evidence" value="ECO:0007669"/>
    <property type="project" value="InterPro"/>
</dbReference>
<dbReference type="PANTHER" id="PTHR10778:SF13">
    <property type="entry name" value="ADENOSINE 3'-PHOSPHO 5'-PHOSPHOSULFATE TRANSPORTER 1"/>
    <property type="match status" value="1"/>
</dbReference>
<evidence type="ECO:0000256" key="9">
    <source>
        <dbReference type="ARBA" id="ARBA00023136"/>
    </source>
</evidence>